<keyword evidence="2" id="KW-1185">Reference proteome</keyword>
<evidence type="ECO:0000313" key="1">
    <source>
        <dbReference type="EMBL" id="GGA77585.1"/>
    </source>
</evidence>
<dbReference type="Proteomes" id="UP000619743">
    <property type="component" value="Unassembled WGS sequence"/>
</dbReference>
<gene>
    <name evidence="1" type="ORF">GCM10011369_19350</name>
</gene>
<name>A0A8J2U583_9GAMM</name>
<dbReference type="OrthoDB" id="2656750at2"/>
<accession>A0A8J2U583</accession>
<sequence>MAALLITFRLDKATNDPDYVKVIQVIKLYPFCMIGEGAVAIATEESPAQVFLRFKPFLAERDVLLITTLTKPHYGLHKTNVLQWIEEHASTPIGAAE</sequence>
<proteinExistence type="predicted"/>
<evidence type="ECO:0000313" key="2">
    <source>
        <dbReference type="Proteomes" id="UP000619743"/>
    </source>
</evidence>
<dbReference type="EMBL" id="BMDX01000008">
    <property type="protein sequence ID" value="GGA77585.1"/>
    <property type="molecule type" value="Genomic_DNA"/>
</dbReference>
<protein>
    <submittedName>
        <fullName evidence="1">Uncharacterized protein</fullName>
    </submittedName>
</protein>
<comment type="caution">
    <text evidence="1">The sequence shown here is derived from an EMBL/GenBank/DDBJ whole genome shotgun (WGS) entry which is preliminary data.</text>
</comment>
<dbReference type="RefSeq" id="WP_087505574.1">
    <property type="nucleotide sequence ID" value="NZ_BMDX01000008.1"/>
</dbReference>
<reference evidence="2" key="1">
    <citation type="journal article" date="2019" name="Int. J. Syst. Evol. Microbiol.">
        <title>The Global Catalogue of Microorganisms (GCM) 10K type strain sequencing project: providing services to taxonomists for standard genome sequencing and annotation.</title>
        <authorList>
            <consortium name="The Broad Institute Genomics Platform"/>
            <consortium name="The Broad Institute Genome Sequencing Center for Infectious Disease"/>
            <person name="Wu L."/>
            <person name="Ma J."/>
        </authorList>
    </citation>
    <scope>NUCLEOTIDE SEQUENCE [LARGE SCALE GENOMIC DNA]</scope>
    <source>
        <strain evidence="2">CGMCC 1.10130</strain>
    </source>
</reference>
<organism evidence="1 2">
    <name type="scientific">Neiella marina</name>
    <dbReference type="NCBI Taxonomy" id="508461"/>
    <lineage>
        <taxon>Bacteria</taxon>
        <taxon>Pseudomonadati</taxon>
        <taxon>Pseudomonadota</taxon>
        <taxon>Gammaproteobacteria</taxon>
        <taxon>Alteromonadales</taxon>
        <taxon>Echinimonadaceae</taxon>
        <taxon>Neiella</taxon>
    </lineage>
</organism>
<dbReference type="AlphaFoldDB" id="A0A8J2U583"/>